<comment type="caution">
    <text evidence="1">The sequence shown here is derived from an EMBL/GenBank/DDBJ whole genome shotgun (WGS) entry which is preliminary data.</text>
</comment>
<name>A0A507QK37_MONPU</name>
<evidence type="ECO:0000313" key="1">
    <source>
        <dbReference type="EMBL" id="TQB67415.1"/>
    </source>
</evidence>
<dbReference type="STRING" id="5098.A0A507QK37"/>
<gene>
    <name evidence="1" type="ORF">MPDQ_006258</name>
</gene>
<feature type="non-terminal residue" evidence="1">
    <location>
        <position position="233"/>
    </location>
</feature>
<dbReference type="Proteomes" id="UP000319663">
    <property type="component" value="Unassembled WGS sequence"/>
</dbReference>
<sequence length="233" mass="26458">DLGSLTIQPHLGRRSALRRHGLLYIQLYNTSKGIFAAGNTYPFANHALDTLALDPGLVRAWQHIGQALSHSPQAILRAYLHAKVRCHTALTSCRNHSYGTREEYRVSGPLLHSIHQVMSRRAHPRAIMPQHATVPFFIHPTALFLDWIRWNMNRLCLGFELVYTLQSHTVVHWEHTRVMMMFLRALTYTYGGQGHHLRHSNGLWLDCRVDPGAGNGERVVEGMGVGETLDRYG</sequence>
<accession>A0A507QK37</accession>
<dbReference type="AlphaFoldDB" id="A0A507QK37"/>
<reference evidence="1 2" key="1">
    <citation type="submission" date="2019-06" db="EMBL/GenBank/DDBJ databases">
        <title>Wine fermentation using esterase from Monascus purpureus.</title>
        <authorList>
            <person name="Geng C."/>
            <person name="Zhang Y."/>
        </authorList>
    </citation>
    <scope>NUCLEOTIDE SEQUENCE [LARGE SCALE GENOMIC DNA]</scope>
    <source>
        <strain evidence="1">HQ1</strain>
    </source>
</reference>
<keyword evidence="2" id="KW-1185">Reference proteome</keyword>
<feature type="non-terminal residue" evidence="1">
    <location>
        <position position="1"/>
    </location>
</feature>
<organism evidence="1 2">
    <name type="scientific">Monascus purpureus</name>
    <name type="common">Red mold</name>
    <name type="synonym">Monascus anka</name>
    <dbReference type="NCBI Taxonomy" id="5098"/>
    <lineage>
        <taxon>Eukaryota</taxon>
        <taxon>Fungi</taxon>
        <taxon>Dikarya</taxon>
        <taxon>Ascomycota</taxon>
        <taxon>Pezizomycotina</taxon>
        <taxon>Eurotiomycetes</taxon>
        <taxon>Eurotiomycetidae</taxon>
        <taxon>Eurotiales</taxon>
        <taxon>Aspergillaceae</taxon>
        <taxon>Monascus</taxon>
    </lineage>
</organism>
<evidence type="ECO:0000313" key="2">
    <source>
        <dbReference type="Proteomes" id="UP000319663"/>
    </source>
</evidence>
<protein>
    <submittedName>
        <fullName evidence="1">Uncharacterized protein</fullName>
    </submittedName>
</protein>
<proteinExistence type="predicted"/>
<dbReference type="EMBL" id="VIFY01000512">
    <property type="protein sequence ID" value="TQB67415.1"/>
    <property type="molecule type" value="Genomic_DNA"/>
</dbReference>